<dbReference type="GeneID" id="87839178"/>
<reference evidence="2" key="2">
    <citation type="submission" date="2023-06" db="EMBL/GenBank/DDBJ databases">
        <authorList>
            <consortium name="Lawrence Berkeley National Laboratory"/>
            <person name="Haridas S."/>
            <person name="Hensen N."/>
            <person name="Bonometti L."/>
            <person name="Westerberg I."/>
            <person name="Brannstrom I.O."/>
            <person name="Guillou S."/>
            <person name="Cros-Aarteil S."/>
            <person name="Calhoun S."/>
            <person name="Kuo A."/>
            <person name="Mondo S."/>
            <person name="Pangilinan J."/>
            <person name="Riley R."/>
            <person name="Labutti K."/>
            <person name="Andreopoulos B."/>
            <person name="Lipzen A."/>
            <person name="Chen C."/>
            <person name="Yanf M."/>
            <person name="Daum C."/>
            <person name="Ng V."/>
            <person name="Clum A."/>
            <person name="Steindorff A."/>
            <person name="Ohm R."/>
            <person name="Martin F."/>
            <person name="Silar P."/>
            <person name="Natvig D."/>
            <person name="Lalanne C."/>
            <person name="Gautier V."/>
            <person name="Ament-Velasquez S.L."/>
            <person name="Kruys A."/>
            <person name="Hutchinson M.I."/>
            <person name="Powell A.J."/>
            <person name="Barry K."/>
            <person name="Miller A.N."/>
            <person name="Grigoriev I.V."/>
            <person name="Debuchy R."/>
            <person name="Gladieux P."/>
            <person name="Thoren M.H."/>
            <person name="Johannesson H."/>
        </authorList>
    </citation>
    <scope>NUCLEOTIDE SEQUENCE</scope>
    <source>
        <strain evidence="2">CBS 168.71</strain>
    </source>
</reference>
<dbReference type="Proteomes" id="UP001278766">
    <property type="component" value="Unassembled WGS sequence"/>
</dbReference>
<keyword evidence="1" id="KW-0732">Signal</keyword>
<accession>A0AAE0HIF5</accession>
<sequence length="316" mass="33492">MMMKPTLLTTLAATTATATELLLPLYQYPADNGGAWQPIEDALTANPSLTAKIIINPNNGPGEGPSQGINDPQYEAGGKLLAAHANAQLLGYVHTSTDGGATRCTVPWADVEADIRTWATWVDAGVAMRGIFIDEAPNNSVNPECEAYMQNLTTLIRTDAELVEKFGPQPVVVFNPGGTGQLQPYYEMEPDYIVALETCFTVPEHAGGDYDQCPATGVYEIYDHDGPGSSIDNVLFPSVGEANAARTAVLVHGFHHFNGPTANLTATEAVLEELVGAVVQRGIGATFFNTRGYHAFEDEPATIGVVADVLNAANAA</sequence>
<comment type="caution">
    <text evidence="2">The sequence shown here is derived from an EMBL/GenBank/DDBJ whole genome shotgun (WGS) entry which is preliminary data.</text>
</comment>
<feature type="signal peptide" evidence="1">
    <location>
        <begin position="1"/>
        <end position="18"/>
    </location>
</feature>
<name>A0AAE0HIF5_9PEZI</name>
<gene>
    <name evidence="2" type="ORF">B0H64DRAFT_372539</name>
</gene>
<dbReference type="RefSeq" id="XP_062660656.1">
    <property type="nucleotide sequence ID" value="XM_062802230.1"/>
</dbReference>
<dbReference type="EMBL" id="JAUEPN010000003">
    <property type="protein sequence ID" value="KAK3297142.1"/>
    <property type="molecule type" value="Genomic_DNA"/>
</dbReference>
<organism evidence="2 3">
    <name type="scientific">Chaetomium fimeti</name>
    <dbReference type="NCBI Taxonomy" id="1854472"/>
    <lineage>
        <taxon>Eukaryota</taxon>
        <taxon>Fungi</taxon>
        <taxon>Dikarya</taxon>
        <taxon>Ascomycota</taxon>
        <taxon>Pezizomycotina</taxon>
        <taxon>Sordariomycetes</taxon>
        <taxon>Sordariomycetidae</taxon>
        <taxon>Sordariales</taxon>
        <taxon>Chaetomiaceae</taxon>
        <taxon>Chaetomium</taxon>
    </lineage>
</organism>
<dbReference type="AlphaFoldDB" id="A0AAE0HIF5"/>
<evidence type="ECO:0000256" key="1">
    <source>
        <dbReference type="SAM" id="SignalP"/>
    </source>
</evidence>
<reference evidence="2" key="1">
    <citation type="journal article" date="2023" name="Mol. Phylogenet. Evol.">
        <title>Genome-scale phylogeny and comparative genomics of the fungal order Sordariales.</title>
        <authorList>
            <person name="Hensen N."/>
            <person name="Bonometti L."/>
            <person name="Westerberg I."/>
            <person name="Brannstrom I.O."/>
            <person name="Guillou S."/>
            <person name="Cros-Aarteil S."/>
            <person name="Calhoun S."/>
            <person name="Haridas S."/>
            <person name="Kuo A."/>
            <person name="Mondo S."/>
            <person name="Pangilinan J."/>
            <person name="Riley R."/>
            <person name="LaButti K."/>
            <person name="Andreopoulos B."/>
            <person name="Lipzen A."/>
            <person name="Chen C."/>
            <person name="Yan M."/>
            <person name="Daum C."/>
            <person name="Ng V."/>
            <person name="Clum A."/>
            <person name="Steindorff A."/>
            <person name="Ohm R.A."/>
            <person name="Martin F."/>
            <person name="Silar P."/>
            <person name="Natvig D.O."/>
            <person name="Lalanne C."/>
            <person name="Gautier V."/>
            <person name="Ament-Velasquez S.L."/>
            <person name="Kruys A."/>
            <person name="Hutchinson M.I."/>
            <person name="Powell A.J."/>
            <person name="Barry K."/>
            <person name="Miller A.N."/>
            <person name="Grigoriev I.V."/>
            <person name="Debuchy R."/>
            <person name="Gladieux P."/>
            <person name="Hiltunen Thoren M."/>
            <person name="Johannesson H."/>
        </authorList>
    </citation>
    <scope>NUCLEOTIDE SEQUENCE</scope>
    <source>
        <strain evidence="2">CBS 168.71</strain>
    </source>
</reference>
<evidence type="ECO:0000313" key="2">
    <source>
        <dbReference type="EMBL" id="KAK3297142.1"/>
    </source>
</evidence>
<proteinExistence type="predicted"/>
<dbReference type="InterPro" id="IPR021986">
    <property type="entry name" value="Spherulin4"/>
</dbReference>
<dbReference type="PANTHER" id="PTHR35040:SF9">
    <property type="entry name" value="4-LIKE CELL SURFACE PROTEIN, PUTATIVE (AFU_ORTHOLOGUE AFUA_4G14080)-RELATED"/>
    <property type="match status" value="1"/>
</dbReference>
<protein>
    <submittedName>
        <fullName evidence="2">Spherulation-specific family 4-domain-containing protein</fullName>
    </submittedName>
</protein>
<keyword evidence="3" id="KW-1185">Reference proteome</keyword>
<dbReference type="Pfam" id="PF12138">
    <property type="entry name" value="Spherulin4"/>
    <property type="match status" value="1"/>
</dbReference>
<feature type="chain" id="PRO_5041984785" evidence="1">
    <location>
        <begin position="19"/>
        <end position="316"/>
    </location>
</feature>
<evidence type="ECO:0000313" key="3">
    <source>
        <dbReference type="Proteomes" id="UP001278766"/>
    </source>
</evidence>
<dbReference type="PANTHER" id="PTHR35040">
    <property type="match status" value="1"/>
</dbReference>